<dbReference type="EMBL" id="MCGE01000004">
    <property type="protein sequence ID" value="ORZ22453.1"/>
    <property type="molecule type" value="Genomic_DNA"/>
</dbReference>
<evidence type="ECO:0000256" key="1">
    <source>
        <dbReference type="SAM" id="MobiDB-lite"/>
    </source>
</evidence>
<protein>
    <submittedName>
        <fullName evidence="2">Uncharacterized protein</fullName>
    </submittedName>
</protein>
<proteinExistence type="predicted"/>
<reference evidence="2 3" key="1">
    <citation type="submission" date="2016-07" db="EMBL/GenBank/DDBJ databases">
        <title>Pervasive Adenine N6-methylation of Active Genes in Fungi.</title>
        <authorList>
            <consortium name="DOE Joint Genome Institute"/>
            <person name="Mondo S.J."/>
            <person name="Dannebaum R.O."/>
            <person name="Kuo R.C."/>
            <person name="Labutti K."/>
            <person name="Haridas S."/>
            <person name="Kuo A."/>
            <person name="Salamov A."/>
            <person name="Ahrendt S.R."/>
            <person name="Lipzen A."/>
            <person name="Sullivan W."/>
            <person name="Andreopoulos W.B."/>
            <person name="Clum A."/>
            <person name="Lindquist E."/>
            <person name="Daum C."/>
            <person name="Ramamoorthy G.K."/>
            <person name="Gryganskyi A."/>
            <person name="Culley D."/>
            <person name="Magnuson J.K."/>
            <person name="James T.Y."/>
            <person name="O'Malley M.A."/>
            <person name="Stajich J.E."/>
            <person name="Spatafora J.W."/>
            <person name="Visel A."/>
            <person name="Grigoriev I.V."/>
        </authorList>
    </citation>
    <scope>NUCLEOTIDE SEQUENCE [LARGE SCALE GENOMIC DNA]</scope>
    <source>
        <strain evidence="2 3">NRRL 1336</strain>
    </source>
</reference>
<feature type="compositionally biased region" description="Polar residues" evidence="1">
    <location>
        <begin position="79"/>
        <end position="95"/>
    </location>
</feature>
<dbReference type="Proteomes" id="UP000193560">
    <property type="component" value="Unassembled WGS sequence"/>
</dbReference>
<comment type="caution">
    <text evidence="2">The sequence shown here is derived from an EMBL/GenBank/DDBJ whole genome shotgun (WGS) entry which is preliminary data.</text>
</comment>
<accession>A0A1X2IUK6</accession>
<sequence length="163" mass="18124">MAEYKEYSVTGSDTSSSPIHEAMSLVIDNEVGDDAQAKMVQATHNPYYIAGEGEKSKINLKYGVTNVGSRKDRYGEGTWSPNLDHTQQKKNNIDNNKPMPRNEEKILNDMNNQGQVLDFASNSIKEKGRNDDTGRKEEKDIIALDNNGQLHTLALPMTILPGN</sequence>
<gene>
    <name evidence="2" type="ORF">BCR42DRAFT_433779</name>
</gene>
<evidence type="ECO:0000313" key="3">
    <source>
        <dbReference type="Proteomes" id="UP000193560"/>
    </source>
</evidence>
<evidence type="ECO:0000313" key="2">
    <source>
        <dbReference type="EMBL" id="ORZ22453.1"/>
    </source>
</evidence>
<feature type="region of interest" description="Disordered" evidence="1">
    <location>
        <begin position="70"/>
        <end position="103"/>
    </location>
</feature>
<organism evidence="2 3">
    <name type="scientific">Absidia repens</name>
    <dbReference type="NCBI Taxonomy" id="90262"/>
    <lineage>
        <taxon>Eukaryota</taxon>
        <taxon>Fungi</taxon>
        <taxon>Fungi incertae sedis</taxon>
        <taxon>Mucoromycota</taxon>
        <taxon>Mucoromycotina</taxon>
        <taxon>Mucoromycetes</taxon>
        <taxon>Mucorales</taxon>
        <taxon>Cunninghamellaceae</taxon>
        <taxon>Absidia</taxon>
    </lineage>
</organism>
<name>A0A1X2IUK6_9FUNG</name>
<keyword evidence="3" id="KW-1185">Reference proteome</keyword>
<dbReference type="AlphaFoldDB" id="A0A1X2IUK6"/>